<keyword evidence="4" id="KW-0539">Nucleus</keyword>
<dbReference type="GO" id="GO:0005737">
    <property type="term" value="C:cytoplasm"/>
    <property type="evidence" value="ECO:0007669"/>
    <property type="project" value="TreeGrafter"/>
</dbReference>
<dbReference type="InterPro" id="IPR027417">
    <property type="entry name" value="P-loop_NTPase"/>
</dbReference>
<dbReference type="InterPro" id="IPR001650">
    <property type="entry name" value="Helicase_C-like"/>
</dbReference>
<evidence type="ECO:0000256" key="5">
    <source>
        <dbReference type="ARBA" id="ARBA00034617"/>
    </source>
</evidence>
<gene>
    <name evidence="9" type="ORF">HOLleu_44877</name>
</gene>
<keyword evidence="9" id="KW-0547">Nucleotide-binding</keyword>
<comment type="similarity">
    <text evidence="1">Belongs to the helicase family. RecQ subfamily.</text>
</comment>
<evidence type="ECO:0000313" key="9">
    <source>
        <dbReference type="EMBL" id="KAJ8017601.1"/>
    </source>
</evidence>
<protein>
    <recommendedName>
        <fullName evidence="6">DNA 3'-5' helicase</fullName>
        <ecNumber evidence="6">5.6.2.4</ecNumber>
    </recommendedName>
    <alternativeName>
        <fullName evidence="7">DNA 3'-5' helicase BLM</fullName>
    </alternativeName>
</protein>
<keyword evidence="10" id="KW-1185">Reference proteome</keyword>
<dbReference type="PROSITE" id="PS51194">
    <property type="entry name" value="HELICASE_CTER"/>
    <property type="match status" value="1"/>
</dbReference>
<evidence type="ECO:0000256" key="3">
    <source>
        <dbReference type="ARBA" id="ARBA00023235"/>
    </source>
</evidence>
<evidence type="ECO:0000256" key="2">
    <source>
        <dbReference type="ARBA" id="ARBA00023125"/>
    </source>
</evidence>
<proteinExistence type="inferred from homology"/>
<dbReference type="EMBL" id="JAIZAY010001379">
    <property type="protein sequence ID" value="KAJ8017601.1"/>
    <property type="molecule type" value="Genomic_DNA"/>
</dbReference>
<sequence length="406" mass="45507">MLGELRSILKLSTPIIAMTATATSQARVGIMKSLGMHNVVLIHNTPSVHNIKHVVVQTTLKDASEIFHWLCESLLKKQMSAERVIIFCQSRRHCSELYSAFSSYLPQSFHQYFNMFHTNTENDIQEEIAKDFSMPDGKIRVLFATIAFGLGIDVKGVHNVIMYGCPSAIDDYVQLSGRGGRDGEQSLSIIIDIPVKTGSGISAEMKQFVNTKECRREILKKAFPASRESFVTPHDCCDNCSSNCVCLGQVCNKKMMAVEKEIQNFQSTFDNEISIRVVSDEDYESVKQALHDMWKQSVGLLTSEHMYAGPEVALGITKSTVNRLLSNLHLAFTYTEFVSHFHFPNTEVADQVWALIQRHVGSNAIQKTSQVSSLESEVKDDIEVEEEQLLLQSEYAEAYLEGSDSD</sequence>
<dbReference type="GO" id="GO:0000724">
    <property type="term" value="P:double-strand break repair via homologous recombination"/>
    <property type="evidence" value="ECO:0007669"/>
    <property type="project" value="TreeGrafter"/>
</dbReference>
<dbReference type="AlphaFoldDB" id="A0A9Q1B8I7"/>
<feature type="domain" description="Helicase C-terminal" evidence="8">
    <location>
        <begin position="74"/>
        <end position="231"/>
    </location>
</feature>
<evidence type="ECO:0000313" key="10">
    <source>
        <dbReference type="Proteomes" id="UP001152320"/>
    </source>
</evidence>
<dbReference type="PANTHER" id="PTHR13710">
    <property type="entry name" value="DNA HELICASE RECQ FAMILY MEMBER"/>
    <property type="match status" value="1"/>
</dbReference>
<evidence type="ECO:0000256" key="1">
    <source>
        <dbReference type="ARBA" id="ARBA00005446"/>
    </source>
</evidence>
<evidence type="ECO:0000256" key="7">
    <source>
        <dbReference type="ARBA" id="ARBA00044542"/>
    </source>
</evidence>
<dbReference type="GO" id="GO:0005694">
    <property type="term" value="C:chromosome"/>
    <property type="evidence" value="ECO:0007669"/>
    <property type="project" value="TreeGrafter"/>
</dbReference>
<dbReference type="OrthoDB" id="6086888at2759"/>
<dbReference type="GO" id="GO:0043138">
    <property type="term" value="F:3'-5' DNA helicase activity"/>
    <property type="evidence" value="ECO:0007669"/>
    <property type="project" value="UniProtKB-EC"/>
</dbReference>
<dbReference type="Gene3D" id="3.40.50.300">
    <property type="entry name" value="P-loop containing nucleotide triphosphate hydrolases"/>
    <property type="match status" value="1"/>
</dbReference>
<keyword evidence="9" id="KW-0347">Helicase</keyword>
<comment type="catalytic activity">
    <reaction evidence="5">
        <text>Couples ATP hydrolysis with the unwinding of duplex DNA by translocating in the 3'-5' direction.</text>
        <dbReference type="EC" id="5.6.2.4"/>
    </reaction>
</comment>
<dbReference type="SMART" id="SM00490">
    <property type="entry name" value="HELICc"/>
    <property type="match status" value="1"/>
</dbReference>
<name>A0A9Q1B8I7_HOLLE</name>
<dbReference type="SUPFAM" id="SSF52540">
    <property type="entry name" value="P-loop containing nucleoside triphosphate hydrolases"/>
    <property type="match status" value="1"/>
</dbReference>
<comment type="caution">
    <text evidence="9">The sequence shown here is derived from an EMBL/GenBank/DDBJ whole genome shotgun (WGS) entry which is preliminary data.</text>
</comment>
<dbReference type="GO" id="GO:0005634">
    <property type="term" value="C:nucleus"/>
    <property type="evidence" value="ECO:0007669"/>
    <property type="project" value="TreeGrafter"/>
</dbReference>
<dbReference type="EC" id="5.6.2.4" evidence="6"/>
<dbReference type="PANTHER" id="PTHR13710:SF153">
    <property type="entry name" value="RECQ-LIKE DNA HELICASE BLM"/>
    <property type="match status" value="1"/>
</dbReference>
<accession>A0A9Q1B8I7</accession>
<evidence type="ECO:0000256" key="4">
    <source>
        <dbReference type="ARBA" id="ARBA00023242"/>
    </source>
</evidence>
<keyword evidence="2" id="KW-0238">DNA-binding</keyword>
<organism evidence="9 10">
    <name type="scientific">Holothuria leucospilota</name>
    <name type="common">Black long sea cucumber</name>
    <name type="synonym">Mertensiothuria leucospilota</name>
    <dbReference type="NCBI Taxonomy" id="206669"/>
    <lineage>
        <taxon>Eukaryota</taxon>
        <taxon>Metazoa</taxon>
        <taxon>Echinodermata</taxon>
        <taxon>Eleutherozoa</taxon>
        <taxon>Echinozoa</taxon>
        <taxon>Holothuroidea</taxon>
        <taxon>Aspidochirotacea</taxon>
        <taxon>Aspidochirotida</taxon>
        <taxon>Holothuriidae</taxon>
        <taxon>Holothuria</taxon>
    </lineage>
</organism>
<reference evidence="9" key="1">
    <citation type="submission" date="2021-10" db="EMBL/GenBank/DDBJ databases">
        <title>Tropical sea cucumber genome reveals ecological adaptation and Cuvierian tubules defense mechanism.</title>
        <authorList>
            <person name="Chen T."/>
        </authorList>
    </citation>
    <scope>NUCLEOTIDE SEQUENCE</scope>
    <source>
        <strain evidence="9">Nanhai2018</strain>
        <tissue evidence="9">Muscle</tissue>
    </source>
</reference>
<dbReference type="GO" id="GO:0003677">
    <property type="term" value="F:DNA binding"/>
    <property type="evidence" value="ECO:0007669"/>
    <property type="project" value="UniProtKB-KW"/>
</dbReference>
<evidence type="ECO:0000256" key="6">
    <source>
        <dbReference type="ARBA" id="ARBA00034808"/>
    </source>
</evidence>
<keyword evidence="9" id="KW-0378">Hydrolase</keyword>
<dbReference type="Pfam" id="PF00271">
    <property type="entry name" value="Helicase_C"/>
    <property type="match status" value="1"/>
</dbReference>
<dbReference type="Proteomes" id="UP001152320">
    <property type="component" value="Unassembled WGS sequence"/>
</dbReference>
<evidence type="ECO:0000259" key="8">
    <source>
        <dbReference type="PROSITE" id="PS51194"/>
    </source>
</evidence>
<keyword evidence="9" id="KW-0067">ATP-binding</keyword>
<dbReference type="GO" id="GO:0009378">
    <property type="term" value="F:four-way junction helicase activity"/>
    <property type="evidence" value="ECO:0007669"/>
    <property type="project" value="TreeGrafter"/>
</dbReference>
<keyword evidence="3" id="KW-0413">Isomerase</keyword>